<dbReference type="EMBL" id="SRLO01000025">
    <property type="protein sequence ID" value="TNN84664.1"/>
    <property type="molecule type" value="Genomic_DNA"/>
</dbReference>
<evidence type="ECO:0000313" key="1">
    <source>
        <dbReference type="EMBL" id="TNN84664.1"/>
    </source>
</evidence>
<gene>
    <name evidence="1" type="ORF">EYF80_005079</name>
</gene>
<organism evidence="1 2">
    <name type="scientific">Liparis tanakae</name>
    <name type="common">Tanaka's snailfish</name>
    <dbReference type="NCBI Taxonomy" id="230148"/>
    <lineage>
        <taxon>Eukaryota</taxon>
        <taxon>Metazoa</taxon>
        <taxon>Chordata</taxon>
        <taxon>Craniata</taxon>
        <taxon>Vertebrata</taxon>
        <taxon>Euteleostomi</taxon>
        <taxon>Actinopterygii</taxon>
        <taxon>Neopterygii</taxon>
        <taxon>Teleostei</taxon>
        <taxon>Neoteleostei</taxon>
        <taxon>Acanthomorphata</taxon>
        <taxon>Eupercaria</taxon>
        <taxon>Perciformes</taxon>
        <taxon>Cottioidei</taxon>
        <taxon>Cottales</taxon>
        <taxon>Liparidae</taxon>
        <taxon>Liparis</taxon>
    </lineage>
</organism>
<dbReference type="Proteomes" id="UP000314294">
    <property type="component" value="Unassembled WGS sequence"/>
</dbReference>
<accession>A0A4Z2J448</accession>
<name>A0A4Z2J448_9TELE</name>
<evidence type="ECO:0000313" key="2">
    <source>
        <dbReference type="Proteomes" id="UP000314294"/>
    </source>
</evidence>
<keyword evidence="2" id="KW-1185">Reference proteome</keyword>
<sequence length="156" mass="17084">MHVHLEPLGHVCSSYFFERSAVKNQDKIRQGCIGADNCCQDNTCEWRGQALAVVYLSFTKSSPTATPCKTLAQVEHVIKAVVFVGDDIDDHMTVLLKSIDVVVHDHRASEVLSLHHFAGLSVYQAECPSRCSPQCAGSDFIVSPFGLPGPRHPVSH</sequence>
<comment type="caution">
    <text evidence="1">The sequence shown here is derived from an EMBL/GenBank/DDBJ whole genome shotgun (WGS) entry which is preliminary data.</text>
</comment>
<proteinExistence type="predicted"/>
<dbReference type="AlphaFoldDB" id="A0A4Z2J448"/>
<protein>
    <submittedName>
        <fullName evidence="1">Uncharacterized protein</fullName>
    </submittedName>
</protein>
<reference evidence="1 2" key="1">
    <citation type="submission" date="2019-03" db="EMBL/GenBank/DDBJ databases">
        <title>First draft genome of Liparis tanakae, snailfish: a comprehensive survey of snailfish specific genes.</title>
        <authorList>
            <person name="Kim W."/>
            <person name="Song I."/>
            <person name="Jeong J.-H."/>
            <person name="Kim D."/>
            <person name="Kim S."/>
            <person name="Ryu S."/>
            <person name="Song J.Y."/>
            <person name="Lee S.K."/>
        </authorList>
    </citation>
    <scope>NUCLEOTIDE SEQUENCE [LARGE SCALE GENOMIC DNA]</scope>
    <source>
        <tissue evidence="1">Muscle</tissue>
    </source>
</reference>